<accession>A0A6I7U3T8</accession>
<dbReference type="AlphaFoldDB" id="A0A6I7U3T8"/>
<evidence type="ECO:0000313" key="5">
    <source>
        <dbReference type="Proteomes" id="UP000429980"/>
    </source>
</evidence>
<reference evidence="3 5" key="2">
    <citation type="submission" date="2019-06" db="EMBL/GenBank/DDBJ databases">
        <title>Genome sequence analysis of &gt;100 Bacillus licheniformis strains suggests intrinsic resistance to this species.</title>
        <authorList>
            <person name="Wels M."/>
            <person name="Siezen R.J."/>
            <person name="Johansen E."/>
            <person name="Stuer-Lauridsen B."/>
            <person name="Bjerre K."/>
            <person name="Nielsen B.K.K."/>
        </authorList>
    </citation>
    <scope>NUCLEOTIDE SEQUENCE [LARGE SCALE GENOMIC DNA]</scope>
    <source>
        <strain evidence="3 5">BAC-15381</strain>
    </source>
</reference>
<keyword evidence="5" id="KW-1185">Reference proteome</keyword>
<dbReference type="EMBL" id="NILF01000069">
    <property type="protein sequence ID" value="TWL33030.1"/>
    <property type="molecule type" value="Genomic_DNA"/>
</dbReference>
<keyword evidence="1" id="KW-0472">Membrane</keyword>
<reference evidence="2 4" key="1">
    <citation type="journal article" date="2016" name="Front. Microbiol.">
        <title>High-Level Heat Resistance of Spores of Bacillus amyloliquefaciens and Bacillus licheniformis Results from the Presence of a spoVA Operon in a Tn1546 Transposon.</title>
        <authorList>
            <person name="Berendsen E.M."/>
            <person name="Koning R.A."/>
            <person name="Boekhorst J."/>
            <person name="de Jong A."/>
            <person name="Kuipers O.P."/>
            <person name="Wells-Bennik M.H."/>
        </authorList>
    </citation>
    <scope>NUCLEOTIDE SEQUENCE [LARGE SCALE GENOMIC DNA]</scope>
    <source>
        <strain evidence="2 4">B4121</strain>
    </source>
</reference>
<name>A0A6I7U3T8_9BACI</name>
<feature type="transmembrane region" description="Helical" evidence="1">
    <location>
        <begin position="12"/>
        <end position="32"/>
    </location>
</feature>
<protein>
    <submittedName>
        <fullName evidence="2">Uncharacterized protein</fullName>
    </submittedName>
</protein>
<evidence type="ECO:0000256" key="1">
    <source>
        <dbReference type="SAM" id="Phobius"/>
    </source>
</evidence>
<sequence>MVSQKIGGKYVVFCIFIAYISFCEKILMVGAIDEKVF</sequence>
<dbReference type="EMBL" id="LKPO01000003">
    <property type="protein sequence ID" value="OLF97929.1"/>
    <property type="molecule type" value="Genomic_DNA"/>
</dbReference>
<keyword evidence="1" id="KW-0812">Transmembrane</keyword>
<evidence type="ECO:0000313" key="2">
    <source>
        <dbReference type="EMBL" id="OLF97929.1"/>
    </source>
</evidence>
<proteinExistence type="predicted"/>
<keyword evidence="1" id="KW-1133">Transmembrane helix</keyword>
<gene>
    <name evidence="2" type="ORF">B4121_0556</name>
    <name evidence="3" type="ORF">CHCC15381_1252</name>
</gene>
<evidence type="ECO:0000313" key="4">
    <source>
        <dbReference type="Proteomes" id="UP000185604"/>
    </source>
</evidence>
<evidence type="ECO:0000313" key="3">
    <source>
        <dbReference type="EMBL" id="TWL33030.1"/>
    </source>
</evidence>
<organism evidence="2 4">
    <name type="scientific">Bacillus paralicheniformis</name>
    <dbReference type="NCBI Taxonomy" id="1648923"/>
    <lineage>
        <taxon>Bacteria</taxon>
        <taxon>Bacillati</taxon>
        <taxon>Bacillota</taxon>
        <taxon>Bacilli</taxon>
        <taxon>Bacillales</taxon>
        <taxon>Bacillaceae</taxon>
        <taxon>Bacillus</taxon>
    </lineage>
</organism>
<comment type="caution">
    <text evidence="2">The sequence shown here is derived from an EMBL/GenBank/DDBJ whole genome shotgun (WGS) entry which is preliminary data.</text>
</comment>
<dbReference type="Proteomes" id="UP000185604">
    <property type="component" value="Unassembled WGS sequence"/>
</dbReference>
<dbReference type="Proteomes" id="UP000429980">
    <property type="component" value="Unassembled WGS sequence"/>
</dbReference>